<dbReference type="Proteomes" id="UP000284676">
    <property type="component" value="Unassembled WGS sequence"/>
</dbReference>
<protein>
    <submittedName>
        <fullName evidence="1">Aldose 1-epimerase family protein</fullName>
    </submittedName>
</protein>
<dbReference type="AlphaFoldDB" id="A0A414Q097"/>
<dbReference type="SUPFAM" id="SSF74650">
    <property type="entry name" value="Galactose mutarotase-like"/>
    <property type="match status" value="1"/>
</dbReference>
<dbReference type="GO" id="GO:0030246">
    <property type="term" value="F:carbohydrate binding"/>
    <property type="evidence" value="ECO:0007669"/>
    <property type="project" value="InterPro"/>
</dbReference>
<dbReference type="GO" id="GO:0016853">
    <property type="term" value="F:isomerase activity"/>
    <property type="evidence" value="ECO:0007669"/>
    <property type="project" value="InterPro"/>
</dbReference>
<evidence type="ECO:0000313" key="1">
    <source>
        <dbReference type="EMBL" id="RHF74206.1"/>
    </source>
</evidence>
<dbReference type="InterPro" id="IPR011013">
    <property type="entry name" value="Gal_mutarotase_sf_dom"/>
</dbReference>
<name>A0A414Q097_FUSMR</name>
<dbReference type="InterPro" id="IPR014718">
    <property type="entry name" value="GH-type_carb-bd"/>
</dbReference>
<sequence>MELRLNNGLLEVRLESFGAELVGLRDLENNREYMWQKDSKFWAKCSPILFPFVGAIKDNRYFYAGKEYQITTKHGFARDYEFKVSSQDDTSIEFLFESNEETLKIYPFNFKLYLKYILNGKKLRMEYRVENLGDKKMYFSLGAHPAFATPVGENIDYSDYYIEFEKEESGEVKVLNGALINSKKVEKVFEGKKLVLTKDRFKNDALIIENPNSYKVNLKNDKTKYNVNFTYEGFKYMAFWNMVGAEYVCLESWCGISDYDNCSGNIEEKNGIETLEAKEKFVRKIEIEIL</sequence>
<dbReference type="GO" id="GO:0005975">
    <property type="term" value="P:carbohydrate metabolic process"/>
    <property type="evidence" value="ECO:0007669"/>
    <property type="project" value="InterPro"/>
</dbReference>
<comment type="caution">
    <text evidence="1">The sequence shown here is derived from an EMBL/GenBank/DDBJ whole genome shotgun (WGS) entry which is preliminary data.</text>
</comment>
<dbReference type="InterPro" id="IPR008183">
    <property type="entry name" value="Aldose_1/G6P_1-epimerase"/>
</dbReference>
<organism evidence="1 2">
    <name type="scientific">Fusobacterium mortiferum</name>
    <dbReference type="NCBI Taxonomy" id="850"/>
    <lineage>
        <taxon>Bacteria</taxon>
        <taxon>Fusobacteriati</taxon>
        <taxon>Fusobacteriota</taxon>
        <taxon>Fusobacteriia</taxon>
        <taxon>Fusobacteriales</taxon>
        <taxon>Fusobacteriaceae</taxon>
        <taxon>Fusobacterium</taxon>
    </lineage>
</organism>
<dbReference type="InterPro" id="IPR037481">
    <property type="entry name" value="LacX"/>
</dbReference>
<dbReference type="PANTHER" id="PTHR11122">
    <property type="entry name" value="APOSPORY-ASSOCIATED PROTEIN C-RELATED"/>
    <property type="match status" value="1"/>
</dbReference>
<evidence type="ECO:0000313" key="2">
    <source>
        <dbReference type="Proteomes" id="UP000284676"/>
    </source>
</evidence>
<dbReference type="Gene3D" id="2.70.98.10">
    <property type="match status" value="1"/>
</dbReference>
<dbReference type="CDD" id="cd09024">
    <property type="entry name" value="Aldose_epim_lacX"/>
    <property type="match status" value="1"/>
</dbReference>
<dbReference type="EMBL" id="QRHL01000002">
    <property type="protein sequence ID" value="RHF74206.1"/>
    <property type="molecule type" value="Genomic_DNA"/>
</dbReference>
<dbReference type="Pfam" id="PF01263">
    <property type="entry name" value="Aldose_epim"/>
    <property type="match status" value="1"/>
</dbReference>
<dbReference type="RefSeq" id="WP_117708078.1">
    <property type="nucleotide sequence ID" value="NZ_CAEUHP010000001.1"/>
</dbReference>
<reference evidence="1 2" key="1">
    <citation type="submission" date="2018-08" db="EMBL/GenBank/DDBJ databases">
        <title>A genome reference for cultivated species of the human gut microbiota.</title>
        <authorList>
            <person name="Zou Y."/>
            <person name="Xue W."/>
            <person name="Luo G."/>
        </authorList>
    </citation>
    <scope>NUCLEOTIDE SEQUENCE [LARGE SCALE GENOMIC DNA]</scope>
    <source>
        <strain evidence="1 2">AM25-1</strain>
    </source>
</reference>
<proteinExistence type="predicted"/>
<gene>
    <name evidence="1" type="ORF">DW663_01705</name>
</gene>
<accession>A0A414Q097</accession>
<dbReference type="PANTHER" id="PTHR11122:SF13">
    <property type="entry name" value="GLUCOSE-6-PHOSPHATE 1-EPIMERASE"/>
    <property type="match status" value="1"/>
</dbReference>